<keyword evidence="10" id="KW-1185">Reference proteome</keyword>
<evidence type="ECO:0000313" key="9">
    <source>
        <dbReference type="EMBL" id="ELZ02238.1"/>
    </source>
</evidence>
<dbReference type="PANTHER" id="PTHR30043">
    <property type="entry name" value="PHOSPHONATES TRANSPORT SYSTEM PERMEASE PROTEIN"/>
    <property type="match status" value="1"/>
</dbReference>
<feature type="transmembrane region" description="Helical" evidence="7">
    <location>
        <begin position="84"/>
        <end position="106"/>
    </location>
</feature>
<dbReference type="PATRIC" id="fig|1227492.4.peg.1061"/>
<dbReference type="GO" id="GO:0015416">
    <property type="term" value="F:ABC-type phosphonate transporter activity"/>
    <property type="evidence" value="ECO:0007669"/>
    <property type="project" value="InterPro"/>
</dbReference>
<dbReference type="EMBL" id="AOIN01000038">
    <property type="protein sequence ID" value="ELZ02238.1"/>
    <property type="molecule type" value="Genomic_DNA"/>
</dbReference>
<evidence type="ECO:0000256" key="7">
    <source>
        <dbReference type="RuleBase" id="RU363032"/>
    </source>
</evidence>
<feature type="transmembrane region" description="Helical" evidence="7">
    <location>
        <begin position="246"/>
        <end position="263"/>
    </location>
</feature>
<evidence type="ECO:0000256" key="3">
    <source>
        <dbReference type="ARBA" id="ARBA00022475"/>
    </source>
</evidence>
<dbReference type="Proteomes" id="UP000011693">
    <property type="component" value="Unassembled WGS sequence"/>
</dbReference>
<feature type="domain" description="ABC transmembrane type-1" evidence="8">
    <location>
        <begin position="82"/>
        <end position="264"/>
    </location>
</feature>
<evidence type="ECO:0000256" key="4">
    <source>
        <dbReference type="ARBA" id="ARBA00022692"/>
    </source>
</evidence>
<dbReference type="Gene3D" id="1.10.3720.10">
    <property type="entry name" value="MetI-like"/>
    <property type="match status" value="1"/>
</dbReference>
<keyword evidence="5 7" id="KW-1133">Transmembrane helix</keyword>
<feature type="transmembrane region" description="Helical" evidence="7">
    <location>
        <begin position="24"/>
        <end position="47"/>
    </location>
</feature>
<accession>M0AW92</accession>
<evidence type="ECO:0000256" key="2">
    <source>
        <dbReference type="ARBA" id="ARBA00022448"/>
    </source>
</evidence>
<comment type="caution">
    <text evidence="9">The sequence shown here is derived from an EMBL/GenBank/DDBJ whole genome shotgun (WGS) entry which is preliminary data.</text>
</comment>
<dbReference type="PROSITE" id="PS50928">
    <property type="entry name" value="ABC_TM1"/>
    <property type="match status" value="1"/>
</dbReference>
<dbReference type="NCBIfam" id="TIGR01097">
    <property type="entry name" value="PhnE"/>
    <property type="match status" value="1"/>
</dbReference>
<keyword evidence="6 7" id="KW-0472">Membrane</keyword>
<sequence>MSTDTPSPVEQQLEKIRLSRRVRWLLYALLSVGFVGVFYGSLLLIQFSLGDLINQFPIFADRVMNYNPEWWFIVEENLPRQAGVTLAIGFAGTVMGIPLALLLGVLGSGRVMPFPFNFLFRTIMAVSRAIPALVWFLILLPLAGLSAVTATIAVAVSTIGNLGRLFTDELEEVKPGQIEAMQTTGASKSQTVVFGMLSQVKTSFIAWTLYIFEVNVRTAVTLGLLGGGGIGYTIEVQQGLRNYDNMMAAIVVVLLLIIIVEMVSQRLRSYLRDDEEADGLISLIVGFPERMAKSALK</sequence>
<comment type="subcellular location">
    <subcellularLocation>
        <location evidence="1 7">Cell membrane</location>
        <topology evidence="1 7">Multi-pass membrane protein</topology>
    </subcellularLocation>
</comment>
<dbReference type="InterPro" id="IPR005769">
    <property type="entry name" value="PhnE/PtxC"/>
</dbReference>
<evidence type="ECO:0000313" key="10">
    <source>
        <dbReference type="Proteomes" id="UP000011693"/>
    </source>
</evidence>
<evidence type="ECO:0000256" key="5">
    <source>
        <dbReference type="ARBA" id="ARBA00022989"/>
    </source>
</evidence>
<dbReference type="InterPro" id="IPR000515">
    <property type="entry name" value="MetI-like"/>
</dbReference>
<dbReference type="InterPro" id="IPR035906">
    <property type="entry name" value="MetI-like_sf"/>
</dbReference>
<keyword evidence="2 7" id="KW-0813">Transport</keyword>
<organism evidence="9 10">
    <name type="scientific">Natrialba chahannaoensis JCM 10990</name>
    <dbReference type="NCBI Taxonomy" id="1227492"/>
    <lineage>
        <taxon>Archaea</taxon>
        <taxon>Methanobacteriati</taxon>
        <taxon>Methanobacteriota</taxon>
        <taxon>Stenosarchaea group</taxon>
        <taxon>Halobacteria</taxon>
        <taxon>Halobacteriales</taxon>
        <taxon>Natrialbaceae</taxon>
        <taxon>Natrialba</taxon>
    </lineage>
</organism>
<gene>
    <name evidence="9" type="ORF">C482_05486</name>
</gene>
<evidence type="ECO:0000256" key="1">
    <source>
        <dbReference type="ARBA" id="ARBA00004651"/>
    </source>
</evidence>
<dbReference type="OrthoDB" id="170044at2157"/>
<name>M0AW92_9EURY</name>
<dbReference type="GO" id="GO:0005886">
    <property type="term" value="C:plasma membrane"/>
    <property type="evidence" value="ECO:0007669"/>
    <property type="project" value="UniProtKB-SubCell"/>
</dbReference>
<keyword evidence="3" id="KW-1003">Cell membrane</keyword>
<dbReference type="STRING" id="1227492.C482_05486"/>
<protein>
    <submittedName>
        <fullName evidence="9">Putative phosphate/phosphonate ABC transporter permease</fullName>
    </submittedName>
</protein>
<dbReference type="RefSeq" id="WP_006166479.1">
    <property type="nucleotide sequence ID" value="NZ_AOIN01000038.1"/>
</dbReference>
<comment type="similarity">
    <text evidence="7">Belongs to the binding-protein-dependent transport system permease family.</text>
</comment>
<dbReference type="CDD" id="cd06261">
    <property type="entry name" value="TM_PBP2"/>
    <property type="match status" value="1"/>
</dbReference>
<dbReference type="AlphaFoldDB" id="M0AW92"/>
<proteinExistence type="inferred from homology"/>
<reference evidence="9 10" key="1">
    <citation type="journal article" date="2014" name="PLoS Genet.">
        <title>Phylogenetically driven sequencing of extremely halophilic archaea reveals strategies for static and dynamic osmo-response.</title>
        <authorList>
            <person name="Becker E.A."/>
            <person name="Seitzer P.M."/>
            <person name="Tritt A."/>
            <person name="Larsen D."/>
            <person name="Krusor M."/>
            <person name="Yao A.I."/>
            <person name="Wu D."/>
            <person name="Madern D."/>
            <person name="Eisen J.A."/>
            <person name="Darling A.E."/>
            <person name="Facciotti M.T."/>
        </authorList>
    </citation>
    <scope>NUCLEOTIDE SEQUENCE [LARGE SCALE GENOMIC DNA]</scope>
    <source>
        <strain evidence="9 10">JCM 10990</strain>
    </source>
</reference>
<dbReference type="SUPFAM" id="SSF161098">
    <property type="entry name" value="MetI-like"/>
    <property type="match status" value="1"/>
</dbReference>
<evidence type="ECO:0000259" key="8">
    <source>
        <dbReference type="PROSITE" id="PS50928"/>
    </source>
</evidence>
<evidence type="ECO:0000256" key="6">
    <source>
        <dbReference type="ARBA" id="ARBA00023136"/>
    </source>
</evidence>
<dbReference type="PANTHER" id="PTHR30043:SF1">
    <property type="entry name" value="ABC TRANSPORT SYSTEM PERMEASE PROTEIN P69"/>
    <property type="match status" value="1"/>
</dbReference>
<dbReference type="Pfam" id="PF00528">
    <property type="entry name" value="BPD_transp_1"/>
    <property type="match status" value="1"/>
</dbReference>
<keyword evidence="4 7" id="KW-0812">Transmembrane</keyword>